<dbReference type="InterPro" id="IPR007219">
    <property type="entry name" value="XnlR_reg_dom"/>
</dbReference>
<dbReference type="Pfam" id="PF05721">
    <property type="entry name" value="PhyH"/>
    <property type="match status" value="1"/>
</dbReference>
<dbReference type="Proteomes" id="UP000308549">
    <property type="component" value="Unassembled WGS sequence"/>
</dbReference>
<keyword evidence="10" id="KW-1185">Reference proteome</keyword>
<protein>
    <recommendedName>
        <fullName evidence="8">Xylanolytic transcriptional activator regulatory domain-containing protein</fullName>
    </recommendedName>
</protein>
<dbReference type="SMART" id="SM00906">
    <property type="entry name" value="Fungal_trans"/>
    <property type="match status" value="1"/>
</dbReference>
<reference evidence="9 10" key="1">
    <citation type="submission" date="2017-03" db="EMBL/GenBank/DDBJ databases">
        <title>Genomes of endolithic fungi from Antarctica.</title>
        <authorList>
            <person name="Coleine C."/>
            <person name="Masonjones S."/>
            <person name="Stajich J.E."/>
        </authorList>
    </citation>
    <scope>NUCLEOTIDE SEQUENCE [LARGE SCALE GENOMIC DNA]</scope>
    <source>
        <strain evidence="9 10">CCFEE 6315</strain>
    </source>
</reference>
<dbReference type="InterPro" id="IPR051615">
    <property type="entry name" value="Transcr_Regulatory_Elem"/>
</dbReference>
<evidence type="ECO:0000256" key="2">
    <source>
        <dbReference type="ARBA" id="ARBA00022833"/>
    </source>
</evidence>
<dbReference type="GO" id="GO:0003677">
    <property type="term" value="F:DNA binding"/>
    <property type="evidence" value="ECO:0007669"/>
    <property type="project" value="UniProtKB-KW"/>
</dbReference>
<dbReference type="GO" id="GO:0006351">
    <property type="term" value="P:DNA-templated transcription"/>
    <property type="evidence" value="ECO:0007669"/>
    <property type="project" value="InterPro"/>
</dbReference>
<gene>
    <name evidence="9" type="ORF">B0A50_05862</name>
</gene>
<evidence type="ECO:0000313" key="10">
    <source>
        <dbReference type="Proteomes" id="UP000308549"/>
    </source>
</evidence>
<keyword evidence="4" id="KW-0238">DNA-binding</keyword>
<dbReference type="SUPFAM" id="SSF51197">
    <property type="entry name" value="Clavaminate synthase-like"/>
    <property type="match status" value="1"/>
</dbReference>
<keyword evidence="2" id="KW-0862">Zinc</keyword>
<evidence type="ECO:0000259" key="8">
    <source>
        <dbReference type="SMART" id="SM00906"/>
    </source>
</evidence>
<feature type="domain" description="Xylanolytic transcriptional activator regulatory" evidence="8">
    <location>
        <begin position="746"/>
        <end position="823"/>
    </location>
</feature>
<dbReference type="PANTHER" id="PTHR31313">
    <property type="entry name" value="TY1 ENHANCER ACTIVATOR"/>
    <property type="match status" value="1"/>
</dbReference>
<evidence type="ECO:0000256" key="1">
    <source>
        <dbReference type="ARBA" id="ARBA00022723"/>
    </source>
</evidence>
<name>A0A4U0TVA5_9PEZI</name>
<keyword evidence="5" id="KW-0804">Transcription</keyword>
<organism evidence="9 10">
    <name type="scientific">Salinomyces thailandicus</name>
    <dbReference type="NCBI Taxonomy" id="706561"/>
    <lineage>
        <taxon>Eukaryota</taxon>
        <taxon>Fungi</taxon>
        <taxon>Dikarya</taxon>
        <taxon>Ascomycota</taxon>
        <taxon>Pezizomycotina</taxon>
        <taxon>Dothideomycetes</taxon>
        <taxon>Dothideomycetidae</taxon>
        <taxon>Mycosphaerellales</taxon>
        <taxon>Teratosphaeriaceae</taxon>
        <taxon>Salinomyces</taxon>
    </lineage>
</organism>
<keyword evidence="6" id="KW-0539">Nucleus</keyword>
<keyword evidence="1" id="KW-0479">Metal-binding</keyword>
<dbReference type="PANTHER" id="PTHR31313:SF77">
    <property type="entry name" value="ZN(II)2CYS6 TRANSCRIPTION FACTOR (EUROFUNG)"/>
    <property type="match status" value="1"/>
</dbReference>
<dbReference type="Pfam" id="PF04082">
    <property type="entry name" value="Fungal_trans"/>
    <property type="match status" value="1"/>
</dbReference>
<evidence type="ECO:0000256" key="4">
    <source>
        <dbReference type="ARBA" id="ARBA00023125"/>
    </source>
</evidence>
<dbReference type="OrthoDB" id="187894at2759"/>
<dbReference type="GO" id="GO:0008270">
    <property type="term" value="F:zinc ion binding"/>
    <property type="evidence" value="ECO:0007669"/>
    <property type="project" value="InterPro"/>
</dbReference>
<evidence type="ECO:0000256" key="5">
    <source>
        <dbReference type="ARBA" id="ARBA00023163"/>
    </source>
</evidence>
<sequence length="1083" mass="120492">MKSGARGPNQLPMGIYQKYDERCISPYRTIDFGTIARFQGIPVKLRQPLSHFRAHLPHINIMPSATVKTANGTASRTRSSRYRADEKQSLEAFKAITTRKTSPSSYPTAISIDGNVPTYDAAHFDLGDEDFVKAITDELYNVLSDGPGVYVLKNFFQDDALLDQVNKVYNTIIEREAINGGGGDHFAAKGSNSRIWNSFSKHALEDPDSFYKYFSNPLFKVACESWLGPAYRMTTQVNIVRPGGKPQSSHRDFHLGFQTNEACAKWPKSMHHASALLTLQGAVAHSDMPLNSGPTRVLPYSQTFEPGFMAYRDPEFNAYFLESWVSVALKKGDAVFFSPALFHAAGENTTTDVHRSNNLIQVSSAFGKPMEAIEPLALVDKTWERLQAEYKAHGLSEEVETFVCAVGEGYPFPTNLDRRPPGPSGMAPESEQEMMRRGLKEGWSRERMVKEFGDLREASKAAMPLSHNARAASRETDLVAMRHGKTNVGSTLEDSLAFADWAGMGWDETISPDWPWSALLAPDLEVSLQHTGLQLRPPDQNAPAAATTSGPHEEEDEENQDIINQIAARFGSLQLAPDGKLRYFGTPANFHLFGNNGRSTGGSASMQPRSTRFEGQRLLRSLELDLDVDLALEDHLIQMYFAWHNSCHPVVDNGAFWLARRQQTGVAEEAGLYSDVLVNAMCAIGASHEARYHPDLVTFPRTLAEFFAERAKALLEIELDSPCVSTVQALLLLSSHEAGHQRIARSWLYGGMAMRLCFDIGLQLNTNAYVEQGIMSAAESQARQTTFWASYVMNYRLSFSLGRPFALDGSEITVGKPLADEACRNDVWRPYPQPYTACMQAEGGVVLGTLISAQRISLCETVEPIARALYGNTNISLKSLQELSERSTSAMIKWKESLPSTLRIPTDPYHEVVPQLLVLHLEYYYLQILVHRPWTSRRHQPIPAQGRGYRHARMMCIDSACEMAGVLSLFEKRFGYNRLDVETAQILPSAALILTFATVSHAHSQPQGRSEKEASLALHLNTLFRALDELGRTHLSAREHLDSLLLIQQKWKAIHGQHQGLKRIDVGAGGNEAARQAKRGRLC</sequence>
<dbReference type="EMBL" id="NAJL01000033">
    <property type="protein sequence ID" value="TKA25765.1"/>
    <property type="molecule type" value="Genomic_DNA"/>
</dbReference>
<evidence type="ECO:0000313" key="9">
    <source>
        <dbReference type="EMBL" id="TKA25765.1"/>
    </source>
</evidence>
<comment type="caution">
    <text evidence="9">The sequence shown here is derived from an EMBL/GenBank/DDBJ whole genome shotgun (WGS) entry which is preliminary data.</text>
</comment>
<dbReference type="InterPro" id="IPR008775">
    <property type="entry name" value="Phytyl_CoA_dOase-like"/>
</dbReference>
<feature type="region of interest" description="Disordered" evidence="7">
    <location>
        <begin position="534"/>
        <end position="559"/>
    </location>
</feature>
<accession>A0A4U0TVA5</accession>
<evidence type="ECO:0000256" key="6">
    <source>
        <dbReference type="ARBA" id="ARBA00023242"/>
    </source>
</evidence>
<dbReference type="AlphaFoldDB" id="A0A4U0TVA5"/>
<dbReference type="CDD" id="cd12148">
    <property type="entry name" value="fungal_TF_MHR"/>
    <property type="match status" value="1"/>
</dbReference>
<keyword evidence="3" id="KW-0805">Transcription regulation</keyword>
<evidence type="ECO:0000256" key="7">
    <source>
        <dbReference type="SAM" id="MobiDB-lite"/>
    </source>
</evidence>
<dbReference type="Gene3D" id="2.60.120.620">
    <property type="entry name" value="q2cbj1_9rhob like domain"/>
    <property type="match status" value="1"/>
</dbReference>
<evidence type="ECO:0000256" key="3">
    <source>
        <dbReference type="ARBA" id="ARBA00023015"/>
    </source>
</evidence>
<proteinExistence type="predicted"/>